<protein>
    <recommendedName>
        <fullName evidence="1">Xaa-Pro dipeptidyl-peptidase-like domain-containing protein</fullName>
    </recommendedName>
</protein>
<dbReference type="InterPro" id="IPR000383">
    <property type="entry name" value="Xaa-Pro-like_dom"/>
</dbReference>
<accession>A0A089X6M8</accession>
<dbReference type="KEGG" id="sgu:SGLAU_03515"/>
<dbReference type="HOGENOM" id="CLU_046683_0_0_11"/>
<dbReference type="eggNOG" id="COG1073">
    <property type="taxonomic scope" value="Bacteria"/>
</dbReference>
<reference evidence="3" key="1">
    <citation type="journal article" date="2015" name="J. Biotechnol.">
        <title>Complete genome sequence of the actinobacterium Streptomyces glaucescens GLA.O (DSM 40922) consisting of a linear chromosome and one linear plasmid.</title>
        <authorList>
            <person name="Ortseifen V."/>
            <person name="Winkler A."/>
            <person name="Albersmeier A."/>
            <person name="Wendler S."/>
            <person name="Puhler A."/>
            <person name="Kalinowski J."/>
            <person name="Ruckert C."/>
        </authorList>
    </citation>
    <scope>NUCLEOTIDE SEQUENCE [LARGE SCALE GENOMIC DNA]</scope>
    <source>
        <strain evidence="3">DSM 40922 / GLA O</strain>
    </source>
</reference>
<dbReference type="InterPro" id="IPR053145">
    <property type="entry name" value="AB_hydrolase_Est10"/>
</dbReference>
<feature type="domain" description="Xaa-Pro dipeptidyl-peptidase-like" evidence="1">
    <location>
        <begin position="55"/>
        <end position="291"/>
    </location>
</feature>
<proteinExistence type="predicted"/>
<dbReference type="STRING" id="1907.SGLAU_03515"/>
<dbReference type="PANTHER" id="PTHR43265:SF1">
    <property type="entry name" value="ESTERASE ESTD"/>
    <property type="match status" value="1"/>
</dbReference>
<evidence type="ECO:0000259" key="1">
    <source>
        <dbReference type="Pfam" id="PF02129"/>
    </source>
</evidence>
<evidence type="ECO:0000313" key="3">
    <source>
        <dbReference type="Proteomes" id="UP000029482"/>
    </source>
</evidence>
<dbReference type="Proteomes" id="UP000029482">
    <property type="component" value="Chromosome"/>
</dbReference>
<name>A0A089X6M8_STRGA</name>
<evidence type="ECO:0000313" key="2">
    <source>
        <dbReference type="EMBL" id="AIR96729.1"/>
    </source>
</evidence>
<dbReference type="EMBL" id="CP009438">
    <property type="protein sequence ID" value="AIR96729.1"/>
    <property type="molecule type" value="Genomic_DNA"/>
</dbReference>
<dbReference type="AlphaFoldDB" id="A0A089X6M8"/>
<keyword evidence="3" id="KW-1185">Reference proteome</keyword>
<dbReference type="InterPro" id="IPR029058">
    <property type="entry name" value="AB_hydrolase_fold"/>
</dbReference>
<dbReference type="SUPFAM" id="SSF53474">
    <property type="entry name" value="alpha/beta-Hydrolases"/>
    <property type="match status" value="1"/>
</dbReference>
<organism evidence="2 3">
    <name type="scientific">Streptomyces glaucescens</name>
    <dbReference type="NCBI Taxonomy" id="1907"/>
    <lineage>
        <taxon>Bacteria</taxon>
        <taxon>Bacillati</taxon>
        <taxon>Actinomycetota</taxon>
        <taxon>Actinomycetes</taxon>
        <taxon>Kitasatosporales</taxon>
        <taxon>Streptomycetaceae</taxon>
        <taxon>Streptomyces</taxon>
    </lineage>
</organism>
<gene>
    <name evidence="2" type="ORF">SGLAU_03515</name>
</gene>
<dbReference type="Pfam" id="PF02129">
    <property type="entry name" value="Peptidase_S15"/>
    <property type="match status" value="1"/>
</dbReference>
<dbReference type="PANTHER" id="PTHR43265">
    <property type="entry name" value="ESTERASE ESTD"/>
    <property type="match status" value="1"/>
</dbReference>
<dbReference type="Gene3D" id="3.40.50.1820">
    <property type="entry name" value="alpha/beta hydrolase"/>
    <property type="match status" value="1"/>
</dbReference>
<dbReference type="GO" id="GO:0052689">
    <property type="term" value="F:carboxylic ester hydrolase activity"/>
    <property type="evidence" value="ECO:0007669"/>
    <property type="project" value="TreeGrafter"/>
</dbReference>
<dbReference type="OrthoDB" id="9765647at2"/>
<sequence length="369" mass="40557">MGMTRRTPGRPRGRGWRWTVWTLVGVLLAAAGVAGVVVWQNTYALREETVSLRHDGKLLKGVLARPETGEGPFGLVVFVHGDGPVDATHETFYRPLWESFARAGYASLSFDKPGTGGSEGDWLDQSMADRADETLAAVAWARGRPDIDGRRIGLWGASQAGWVLPKVAARDGRLQFVIAVSPAVNWLRQGRYNLLAELRRDGASAQERQAALRRRQTTLDLLRRGASFAEYRAAVGDADGMTPARWSFIARNHRSDATADLRAVRGTPVLLVLAGHDVNVDVAETEAVYRDILPARSLTVAHYPAATHSLVDHDLERSRWRLTLTAVVAPRKVYTGRFLADLERFVRRSAAGAGTGEDPLRRGNASEHR</sequence>